<protein>
    <submittedName>
        <fullName evidence="1">Uncharacterized protein</fullName>
    </submittedName>
</protein>
<accession>A0ABZ2AG92</accession>
<gene>
    <name evidence="1" type="ORF">V2E26_01920</name>
</gene>
<dbReference type="RefSeq" id="WP_330463185.1">
    <property type="nucleotide sequence ID" value="NZ_CP143578.1"/>
</dbReference>
<reference evidence="1" key="1">
    <citation type="submission" date="2024-01" db="EMBL/GenBank/DDBJ databases">
        <title>Complete genome sequence of Mycoplasma gateae strain 3700.</title>
        <authorList>
            <person name="Spergser J."/>
        </authorList>
    </citation>
    <scope>NUCLEOTIDE SEQUENCE [LARGE SCALE GENOMIC DNA]</scope>
    <source>
        <strain evidence="1">3700</strain>
    </source>
</reference>
<name>A0ABZ2AG92_9BACT</name>
<organism evidence="1 2">
    <name type="scientific">Metamycoplasma gateae</name>
    <dbReference type="NCBI Taxonomy" id="35769"/>
    <lineage>
        <taxon>Bacteria</taxon>
        <taxon>Bacillati</taxon>
        <taxon>Mycoplasmatota</taxon>
        <taxon>Mycoplasmoidales</taxon>
        <taxon>Metamycoplasmataceae</taxon>
        <taxon>Metamycoplasma</taxon>
    </lineage>
</organism>
<dbReference type="EMBL" id="CP143578">
    <property type="protein sequence ID" value="WVN21152.1"/>
    <property type="molecule type" value="Genomic_DNA"/>
</dbReference>
<keyword evidence="2" id="KW-1185">Reference proteome</keyword>
<sequence length="404" mass="47043">MSKAQMTLSELMKSSNNVTNDIFDILNVNRPNSKEAYLTLGAKIQANTLAFKLPDVKFKDADIQKLWDDFITRNKFLEIIQQLETNLYRNGIYAIGISNNLTIFLAKVQEYKIVENKLVKLSIIIDTINHQNQQYDIIKEYDLFNRANNNINDLYVSTYAKRRYDNKNISLNSFKELNFDYLDEKKQNYIPWIIFKNNYLSNSEIDDVDSSLFKMLDNSLECLLRDNFWSNPFIFITDNFAIDSAQNIKDAVYDFGKRVIQSNSLSFNSVGNPIEFHQGSSNTQFIIQKIDKLNYLIKDQMFFKMNSADFGTKNMHNAEFENLNSNFKAYVESKANSREEYYGDFIKLFLRIVLNKENIEFEVTVPNSTKYLKSKEAIYTSDINGIALNNGNEINIKNEDSNDD</sequence>
<dbReference type="Proteomes" id="UP001431935">
    <property type="component" value="Chromosome"/>
</dbReference>
<evidence type="ECO:0000313" key="2">
    <source>
        <dbReference type="Proteomes" id="UP001431935"/>
    </source>
</evidence>
<evidence type="ECO:0000313" key="1">
    <source>
        <dbReference type="EMBL" id="WVN21152.1"/>
    </source>
</evidence>
<proteinExistence type="predicted"/>